<gene>
    <name evidence="2" type="ORF">HU200_006991</name>
</gene>
<evidence type="ECO:0000313" key="3">
    <source>
        <dbReference type="Proteomes" id="UP000636709"/>
    </source>
</evidence>
<dbReference type="EMBL" id="JACEFO010000469">
    <property type="protein sequence ID" value="KAF8769042.1"/>
    <property type="molecule type" value="Genomic_DNA"/>
</dbReference>
<comment type="caution">
    <text evidence="2">The sequence shown here is derived from an EMBL/GenBank/DDBJ whole genome shotgun (WGS) entry which is preliminary data.</text>
</comment>
<reference evidence="2" key="1">
    <citation type="submission" date="2020-07" db="EMBL/GenBank/DDBJ databases">
        <title>Genome sequence and genetic diversity analysis of an under-domesticated orphan crop, white fonio (Digitaria exilis).</title>
        <authorList>
            <person name="Bennetzen J.L."/>
            <person name="Chen S."/>
            <person name="Ma X."/>
            <person name="Wang X."/>
            <person name="Yssel A.E.J."/>
            <person name="Chaluvadi S.R."/>
            <person name="Johnson M."/>
            <person name="Gangashetty P."/>
            <person name="Hamidou F."/>
            <person name="Sanogo M.D."/>
            <person name="Zwaenepoel A."/>
            <person name="Wallace J."/>
            <person name="Van De Peer Y."/>
            <person name="Van Deynze A."/>
        </authorList>
    </citation>
    <scope>NUCLEOTIDE SEQUENCE</scope>
    <source>
        <tissue evidence="2">Leaves</tissue>
    </source>
</reference>
<protein>
    <submittedName>
        <fullName evidence="2">Uncharacterized protein</fullName>
    </submittedName>
</protein>
<dbReference type="Proteomes" id="UP000636709">
    <property type="component" value="Unassembled WGS sequence"/>
</dbReference>
<proteinExistence type="predicted"/>
<accession>A0A835KV19</accession>
<keyword evidence="3" id="KW-1185">Reference proteome</keyword>
<dbReference type="AlphaFoldDB" id="A0A835KV19"/>
<organism evidence="2 3">
    <name type="scientific">Digitaria exilis</name>
    <dbReference type="NCBI Taxonomy" id="1010633"/>
    <lineage>
        <taxon>Eukaryota</taxon>
        <taxon>Viridiplantae</taxon>
        <taxon>Streptophyta</taxon>
        <taxon>Embryophyta</taxon>
        <taxon>Tracheophyta</taxon>
        <taxon>Spermatophyta</taxon>
        <taxon>Magnoliopsida</taxon>
        <taxon>Liliopsida</taxon>
        <taxon>Poales</taxon>
        <taxon>Poaceae</taxon>
        <taxon>PACMAD clade</taxon>
        <taxon>Panicoideae</taxon>
        <taxon>Panicodae</taxon>
        <taxon>Paniceae</taxon>
        <taxon>Anthephorinae</taxon>
        <taxon>Digitaria</taxon>
    </lineage>
</organism>
<name>A0A835KV19_9POAL</name>
<evidence type="ECO:0000256" key="1">
    <source>
        <dbReference type="SAM" id="MobiDB-lite"/>
    </source>
</evidence>
<sequence>MVPEFKGTIVRAQEEGTANAIQTAAREAVRWVHAEISERLEDTPYRYLPQALFTQKHLAENVRRYHRDALAEPEEQLRVAARCIHAMDRELHRRDQDVGMATQGEGRAQEEDGSASQGEGRAHAEQPSAIQGEEDTGLMR</sequence>
<evidence type="ECO:0000313" key="2">
    <source>
        <dbReference type="EMBL" id="KAF8769042.1"/>
    </source>
</evidence>
<feature type="region of interest" description="Disordered" evidence="1">
    <location>
        <begin position="91"/>
        <end position="140"/>
    </location>
</feature>